<comment type="function">
    <text evidence="3 14">Catalyzes the conversion of D-ribulose 5-phosphate to formate and 3,4-dihydroxy-2-butanone 4-phosphate.</text>
</comment>
<comment type="similarity">
    <text evidence="5">In the N-terminal section; belongs to the DHBP synthase family.</text>
</comment>
<reference evidence="17" key="1">
    <citation type="journal article" date="2011" name="J. Bacteriol.">
        <title>Genome sequences of eight morphologically diverse alphaproteobacteria.</title>
        <authorList>
            <consortium name="US DOE Joint Genome Institute"/>
            <person name="Brown P.J."/>
            <person name="Kysela D.T."/>
            <person name="Buechlein A."/>
            <person name="Hemmerich C."/>
            <person name="Brun Y.V."/>
        </authorList>
    </citation>
    <scope>NUCLEOTIDE SEQUENCE [LARGE SCALE GENOMIC DNA]</scope>
    <source>
        <strain evidence="17">ATCC 51888 / DSM 1869 / NCIB 11706 / TK 0415</strain>
    </source>
</reference>
<dbReference type="GO" id="GO:0008686">
    <property type="term" value="F:3,4-dihydroxy-2-butanone-4-phosphate synthase activity"/>
    <property type="evidence" value="ECO:0007669"/>
    <property type="project" value="UniProtKB-UniRule"/>
</dbReference>
<dbReference type="GO" id="GO:0009231">
    <property type="term" value="P:riboflavin biosynthetic process"/>
    <property type="evidence" value="ECO:0007669"/>
    <property type="project" value="UniProtKB-UniRule"/>
</dbReference>
<evidence type="ECO:0000256" key="7">
    <source>
        <dbReference type="ARBA" id="ARBA00012153"/>
    </source>
</evidence>
<comment type="cofactor">
    <cofactor evidence="14">
        <name>Mg(2+)</name>
        <dbReference type="ChEBI" id="CHEBI:18420"/>
    </cofactor>
    <cofactor evidence="14">
        <name>Mn(2+)</name>
        <dbReference type="ChEBI" id="CHEBI:29035"/>
    </cofactor>
    <text evidence="14">Binds 2 divalent metal cations per subunit. Magnesium or manganese.</text>
</comment>
<comment type="subunit">
    <text evidence="14">Homodimer.</text>
</comment>
<feature type="binding site" evidence="14">
    <location>
        <begin position="153"/>
        <end position="157"/>
    </location>
    <ligand>
        <name>D-ribulose 5-phosphate</name>
        <dbReference type="ChEBI" id="CHEBI:58121"/>
    </ligand>
</feature>
<feature type="binding site" evidence="14">
    <location>
        <position position="156"/>
    </location>
    <ligand>
        <name>Mg(2+)</name>
        <dbReference type="ChEBI" id="CHEBI:18420"/>
        <label>2</label>
    </ligand>
</feature>
<dbReference type="NCBIfam" id="TIGR00506">
    <property type="entry name" value="ribB"/>
    <property type="match status" value="1"/>
</dbReference>
<feature type="site" description="Essential for catalytic activity" evidence="14">
    <location>
        <position position="177"/>
    </location>
</feature>
<protein>
    <recommendedName>
        <fullName evidence="8 14">3,4-dihydroxy-2-butanone 4-phosphate synthase</fullName>
        <shortName evidence="14">DHBP synthase</shortName>
        <ecNumber evidence="7 14">4.1.99.12</ecNumber>
    </recommendedName>
</protein>
<dbReference type="PANTHER" id="PTHR21327:SF34">
    <property type="entry name" value="3,4-DIHYDROXY-2-BUTANONE 4-PHOSPHATE SYNTHASE"/>
    <property type="match status" value="1"/>
</dbReference>
<dbReference type="HOGENOM" id="CLU_020273_1_2_5"/>
<evidence type="ECO:0000256" key="13">
    <source>
        <dbReference type="ARBA" id="ARBA00023239"/>
    </source>
</evidence>
<dbReference type="Gene3D" id="3.90.870.10">
    <property type="entry name" value="DHBP synthase"/>
    <property type="match status" value="1"/>
</dbReference>
<dbReference type="Gene3D" id="3.40.50.10990">
    <property type="entry name" value="GTP cyclohydrolase II"/>
    <property type="match status" value="1"/>
</dbReference>
<dbReference type="GO" id="GO:0000287">
    <property type="term" value="F:magnesium ion binding"/>
    <property type="evidence" value="ECO:0007669"/>
    <property type="project" value="UniProtKB-UniRule"/>
</dbReference>
<evidence type="ECO:0000256" key="4">
    <source>
        <dbReference type="ARBA" id="ARBA00004904"/>
    </source>
</evidence>
<evidence type="ECO:0000256" key="5">
    <source>
        <dbReference type="ARBA" id="ARBA00005520"/>
    </source>
</evidence>
<feature type="binding site" evidence="14">
    <location>
        <position position="41"/>
    </location>
    <ligand>
        <name>Mg(2+)</name>
        <dbReference type="ChEBI" id="CHEBI:18420"/>
        <label>1</label>
    </ligand>
</feature>
<dbReference type="STRING" id="582899.Hden_0964"/>
<dbReference type="EMBL" id="CP002083">
    <property type="protein sequence ID" value="ADJ22778.1"/>
    <property type="molecule type" value="Genomic_DNA"/>
</dbReference>
<feature type="binding site" evidence="14">
    <location>
        <position position="45"/>
    </location>
    <ligand>
        <name>D-ribulose 5-phosphate</name>
        <dbReference type="ChEBI" id="CHEBI:58121"/>
    </ligand>
</feature>
<keyword evidence="12 14" id="KW-0464">Manganese</keyword>
<feature type="binding site" evidence="14">
    <location>
        <position position="41"/>
    </location>
    <ligand>
        <name>Mg(2+)</name>
        <dbReference type="ChEBI" id="CHEBI:18420"/>
        <label>2</label>
    </ligand>
</feature>
<comment type="pathway">
    <text evidence="4 14">Cofactor biosynthesis; riboflavin biosynthesis; 2-hydroxy-3-oxobutyl phosphate from D-ribulose 5-phosphate: step 1/1.</text>
</comment>
<dbReference type="OrthoDB" id="9793111at2"/>
<feature type="site" description="Essential for catalytic activity" evidence="14">
    <location>
        <position position="139"/>
    </location>
</feature>
<evidence type="ECO:0000256" key="9">
    <source>
        <dbReference type="ARBA" id="ARBA00022619"/>
    </source>
</evidence>
<comment type="catalytic activity">
    <reaction evidence="1 14">
        <text>D-ribulose 5-phosphate = (2S)-2-hydroxy-3-oxobutyl phosphate + formate + H(+)</text>
        <dbReference type="Rhea" id="RHEA:18457"/>
        <dbReference type="ChEBI" id="CHEBI:15378"/>
        <dbReference type="ChEBI" id="CHEBI:15740"/>
        <dbReference type="ChEBI" id="CHEBI:58121"/>
        <dbReference type="ChEBI" id="CHEBI:58830"/>
        <dbReference type="EC" id="4.1.99.12"/>
    </reaction>
</comment>
<evidence type="ECO:0000259" key="15">
    <source>
        <dbReference type="Pfam" id="PF00925"/>
    </source>
</evidence>
<dbReference type="KEGG" id="hdn:Hden_0964"/>
<gene>
    <name evidence="14" type="primary">ribB</name>
    <name evidence="16" type="ordered locus">Hden_0964</name>
</gene>
<dbReference type="PANTHER" id="PTHR21327">
    <property type="entry name" value="GTP CYCLOHYDROLASE II-RELATED"/>
    <property type="match status" value="1"/>
</dbReference>
<evidence type="ECO:0000256" key="12">
    <source>
        <dbReference type="ARBA" id="ARBA00023211"/>
    </source>
</evidence>
<evidence type="ECO:0000313" key="17">
    <source>
        <dbReference type="Proteomes" id="UP000002033"/>
    </source>
</evidence>
<keyword evidence="9 14" id="KW-0686">Riboflavin biosynthesis</keyword>
<dbReference type="SUPFAM" id="SSF55821">
    <property type="entry name" value="YrdC/RibB"/>
    <property type="match status" value="1"/>
</dbReference>
<evidence type="ECO:0000256" key="3">
    <source>
        <dbReference type="ARBA" id="ARBA00002284"/>
    </source>
</evidence>
<evidence type="ECO:0000256" key="1">
    <source>
        <dbReference type="ARBA" id="ARBA00000141"/>
    </source>
</evidence>
<evidence type="ECO:0000256" key="2">
    <source>
        <dbReference type="ARBA" id="ARBA00001936"/>
    </source>
</evidence>
<dbReference type="GO" id="GO:0005829">
    <property type="term" value="C:cytosol"/>
    <property type="evidence" value="ECO:0007669"/>
    <property type="project" value="TreeGrafter"/>
</dbReference>
<dbReference type="InterPro" id="IPR036144">
    <property type="entry name" value="RibA-like_sf"/>
</dbReference>
<organism evidence="16 17">
    <name type="scientific">Hyphomicrobium denitrificans (strain ATCC 51888 / DSM 1869 / NCIMB 11706 / TK 0415)</name>
    <dbReference type="NCBI Taxonomy" id="582899"/>
    <lineage>
        <taxon>Bacteria</taxon>
        <taxon>Pseudomonadati</taxon>
        <taxon>Pseudomonadota</taxon>
        <taxon>Alphaproteobacteria</taxon>
        <taxon>Hyphomicrobiales</taxon>
        <taxon>Hyphomicrobiaceae</taxon>
        <taxon>Hyphomicrobium</taxon>
    </lineage>
</organism>
<feature type="domain" description="GTP cyclohydrolase II" evidence="15">
    <location>
        <begin position="221"/>
        <end position="378"/>
    </location>
</feature>
<dbReference type="UniPathway" id="UPA00275">
    <property type="reaction ID" value="UER00399"/>
</dbReference>
<dbReference type="PIRSF" id="PIRSF001259">
    <property type="entry name" value="RibA"/>
    <property type="match status" value="1"/>
</dbReference>
<dbReference type="EC" id="4.1.99.12" evidence="7 14"/>
<dbReference type="SUPFAM" id="SSF142695">
    <property type="entry name" value="RibA-like"/>
    <property type="match status" value="1"/>
</dbReference>
<sequence>MSASTYLQPTQTGSVLSPIEEIVEEMQNGRMVILVDAEDRENEGDLIIPAQMATPDAVNFMAKHGRGLVCLTLTQARAQELHLDFMVRSNGSRNRTAFTQSIEAREGISTGISAFDRARTIATAIDTTKGASDIVSPGHVFPLIAREGGVLVRAGHTEASIDLAKLAGLYPAAVICEIMNDDGTMARMDDLASFAKVHGLKIGAIEDLIAYRLRNDRIVKRVAKTEIETAVAGAFDLYVYETTSEPAEHLALVKGNISKGGPVLVRVHAVSMMSDVLGVDGSEAGSVIDQAMRAVEAEGRGVVVLIRDLRPRSMTEWVSARQDPGSGRELNKERRQVEIGIGSQILSDLGVKDMVLLSSSPQHVYVGLEAFGLHVTGTRKIE</sequence>
<dbReference type="eggNOG" id="COG0807">
    <property type="taxonomic scope" value="Bacteria"/>
</dbReference>
<dbReference type="Pfam" id="PF00925">
    <property type="entry name" value="GTP_cyclohydro2"/>
    <property type="match status" value="1"/>
</dbReference>
<dbReference type="GO" id="GO:0003935">
    <property type="term" value="F:GTP cyclohydrolase II activity"/>
    <property type="evidence" value="ECO:0007669"/>
    <property type="project" value="TreeGrafter"/>
</dbReference>
<evidence type="ECO:0000313" key="16">
    <source>
        <dbReference type="EMBL" id="ADJ22778.1"/>
    </source>
</evidence>
<proteinExistence type="inferred from homology"/>
<dbReference type="eggNOG" id="COG0108">
    <property type="taxonomic scope" value="Bacteria"/>
</dbReference>
<dbReference type="InterPro" id="IPR032677">
    <property type="entry name" value="GTP_cyclohydro_II"/>
</dbReference>
<evidence type="ECO:0000256" key="11">
    <source>
        <dbReference type="ARBA" id="ARBA00022842"/>
    </source>
</evidence>
<evidence type="ECO:0000256" key="14">
    <source>
        <dbReference type="HAMAP-Rule" id="MF_00180"/>
    </source>
</evidence>
<evidence type="ECO:0000256" key="10">
    <source>
        <dbReference type="ARBA" id="ARBA00022723"/>
    </source>
</evidence>
<dbReference type="FunFam" id="3.90.870.10:FF:000001">
    <property type="entry name" value="Riboflavin biosynthesis protein RibBA"/>
    <property type="match status" value="1"/>
</dbReference>
<dbReference type="InterPro" id="IPR000422">
    <property type="entry name" value="DHBP_synthase_RibB"/>
</dbReference>
<dbReference type="GO" id="GO:0030145">
    <property type="term" value="F:manganese ion binding"/>
    <property type="evidence" value="ECO:0007669"/>
    <property type="project" value="UniProtKB-UniRule"/>
</dbReference>
<dbReference type="Proteomes" id="UP000002033">
    <property type="component" value="Chromosome"/>
</dbReference>
<accession>D8JUW2</accession>
<evidence type="ECO:0000256" key="6">
    <source>
        <dbReference type="ARBA" id="ARBA00008976"/>
    </source>
</evidence>
<comment type="cofactor">
    <cofactor evidence="2">
        <name>Mn(2+)</name>
        <dbReference type="ChEBI" id="CHEBI:29035"/>
    </cofactor>
</comment>
<dbReference type="InterPro" id="IPR017945">
    <property type="entry name" value="DHBP_synth_RibB-like_a/b_dom"/>
</dbReference>
<dbReference type="AlphaFoldDB" id="D8JUW2"/>
<dbReference type="RefSeq" id="WP_013214993.1">
    <property type="nucleotide sequence ID" value="NC_014313.1"/>
</dbReference>
<name>D8JUW2_HYPDA</name>
<feature type="binding site" evidence="14">
    <location>
        <begin position="40"/>
        <end position="41"/>
    </location>
    <ligand>
        <name>D-ribulose 5-phosphate</name>
        <dbReference type="ChEBI" id="CHEBI:58121"/>
    </ligand>
</feature>
<dbReference type="Pfam" id="PF00926">
    <property type="entry name" value="DHBP_synthase"/>
    <property type="match status" value="1"/>
</dbReference>
<dbReference type="HAMAP" id="MF_00180">
    <property type="entry name" value="RibB"/>
    <property type="match status" value="1"/>
</dbReference>
<keyword evidence="17" id="KW-1185">Reference proteome</keyword>
<keyword evidence="11 14" id="KW-0460">Magnesium</keyword>
<keyword evidence="10 14" id="KW-0479">Metal-binding</keyword>
<comment type="similarity">
    <text evidence="6">In the C-terminal section; belongs to the GTP cyclohydrolase II family.</text>
</comment>
<evidence type="ECO:0000256" key="8">
    <source>
        <dbReference type="ARBA" id="ARBA00018836"/>
    </source>
</evidence>
<comment type="similarity">
    <text evidence="14">Belongs to the DHBP synthase family.</text>
</comment>
<keyword evidence="13 14" id="KW-0456">Lyase</keyword>